<proteinExistence type="predicted"/>
<dbReference type="Proteomes" id="UP000054549">
    <property type="component" value="Unassembled WGS sequence"/>
</dbReference>
<name>A0A0C2SVW7_AMAMK</name>
<gene>
    <name evidence="2" type="ORF">M378DRAFT_336284</name>
</gene>
<dbReference type="HOGENOM" id="CLU_557737_0_0_1"/>
<dbReference type="EMBL" id="KN818343">
    <property type="protein sequence ID" value="KIL58244.1"/>
    <property type="molecule type" value="Genomic_DNA"/>
</dbReference>
<feature type="region of interest" description="Disordered" evidence="1">
    <location>
        <begin position="17"/>
        <end position="36"/>
    </location>
</feature>
<evidence type="ECO:0000313" key="3">
    <source>
        <dbReference type="Proteomes" id="UP000054549"/>
    </source>
</evidence>
<feature type="region of interest" description="Disordered" evidence="1">
    <location>
        <begin position="104"/>
        <end position="154"/>
    </location>
</feature>
<feature type="compositionally biased region" description="Polar residues" evidence="1">
    <location>
        <begin position="131"/>
        <end position="150"/>
    </location>
</feature>
<organism evidence="2 3">
    <name type="scientific">Amanita muscaria (strain Koide BX008)</name>
    <dbReference type="NCBI Taxonomy" id="946122"/>
    <lineage>
        <taxon>Eukaryota</taxon>
        <taxon>Fungi</taxon>
        <taxon>Dikarya</taxon>
        <taxon>Basidiomycota</taxon>
        <taxon>Agaricomycotina</taxon>
        <taxon>Agaricomycetes</taxon>
        <taxon>Agaricomycetidae</taxon>
        <taxon>Agaricales</taxon>
        <taxon>Pluteineae</taxon>
        <taxon>Amanitaceae</taxon>
        <taxon>Amanita</taxon>
    </lineage>
</organism>
<dbReference type="OrthoDB" id="3071736at2759"/>
<dbReference type="AlphaFoldDB" id="A0A0C2SVW7"/>
<dbReference type="InParanoid" id="A0A0C2SVW7"/>
<feature type="region of interest" description="Disordered" evidence="1">
    <location>
        <begin position="199"/>
        <end position="219"/>
    </location>
</feature>
<sequence>MSLPPIRRPIARQPSLPIFGTTAHSSHVSDHLRIRSNSTATPLRTELQMQSPMPHTTAPATPVVPTATLSSHLERQRLNALVIASGLADEEELQVEGLGLHSSSSQVYLGDPESQELPAPAERRPSHDSDAITTTYQSQTVSSPRTSTSLEDLDEFDEDASYYGKEINTLFSPYSRPPSVSGPADAEIAEPAASKWSLSSSIQMDLEKSRRSSPTKSIKNRTDKIKSFISRFTPNSPPPTPDKHFSMVSRSSYEKQLRRERTHSDVLVAFTSRGSVSSQIHGVAHGSWDSVPPTPTTAVSSTTMSVSTGYSPVTPSDNESDPRDAFRVSEEKLAGGIGLSRVDSGVFARDTSSSISGTNTSVPNSPVDAVPPQFPLKHAVSTTSLRINGLKGLASRIGLAPSENLYEESVNEKASAQLSQAHPPRSFKERMMLKNNGSALSLILGMGNKSSKSKRKLLISGVEKGDHLKYEAISNWCEVSSFCASSVLI</sequence>
<feature type="region of interest" description="Disordered" evidence="1">
    <location>
        <begin position="287"/>
        <end position="323"/>
    </location>
</feature>
<feature type="compositionally biased region" description="Basic and acidic residues" evidence="1">
    <location>
        <begin position="121"/>
        <end position="130"/>
    </location>
</feature>
<accession>A0A0C2SVW7</accession>
<reference evidence="2 3" key="1">
    <citation type="submission" date="2014-04" db="EMBL/GenBank/DDBJ databases">
        <title>Evolutionary Origins and Diversification of the Mycorrhizal Mutualists.</title>
        <authorList>
            <consortium name="DOE Joint Genome Institute"/>
            <consortium name="Mycorrhizal Genomics Consortium"/>
            <person name="Kohler A."/>
            <person name="Kuo A."/>
            <person name="Nagy L.G."/>
            <person name="Floudas D."/>
            <person name="Copeland A."/>
            <person name="Barry K.W."/>
            <person name="Cichocki N."/>
            <person name="Veneault-Fourrey C."/>
            <person name="LaButti K."/>
            <person name="Lindquist E.A."/>
            <person name="Lipzen A."/>
            <person name="Lundell T."/>
            <person name="Morin E."/>
            <person name="Murat C."/>
            <person name="Riley R."/>
            <person name="Ohm R."/>
            <person name="Sun H."/>
            <person name="Tunlid A."/>
            <person name="Henrissat B."/>
            <person name="Grigoriev I.V."/>
            <person name="Hibbett D.S."/>
            <person name="Martin F."/>
        </authorList>
    </citation>
    <scope>NUCLEOTIDE SEQUENCE [LARGE SCALE GENOMIC DNA]</scope>
    <source>
        <strain evidence="2 3">Koide BX008</strain>
    </source>
</reference>
<protein>
    <submittedName>
        <fullName evidence="2">Uncharacterized protein</fullName>
    </submittedName>
</protein>
<evidence type="ECO:0000313" key="2">
    <source>
        <dbReference type="EMBL" id="KIL58244.1"/>
    </source>
</evidence>
<keyword evidence="3" id="KW-1185">Reference proteome</keyword>
<evidence type="ECO:0000256" key="1">
    <source>
        <dbReference type="SAM" id="MobiDB-lite"/>
    </source>
</evidence>
<feature type="compositionally biased region" description="Low complexity" evidence="1">
    <location>
        <begin position="296"/>
        <end position="308"/>
    </location>
</feature>